<keyword evidence="13" id="KW-1185">Reference proteome</keyword>
<feature type="region of interest" description="Disordered" evidence="10">
    <location>
        <begin position="583"/>
        <end position="629"/>
    </location>
</feature>
<evidence type="ECO:0000313" key="13">
    <source>
        <dbReference type="Proteomes" id="UP001355207"/>
    </source>
</evidence>
<evidence type="ECO:0000256" key="3">
    <source>
        <dbReference type="ARBA" id="ARBA00022722"/>
    </source>
</evidence>
<dbReference type="GO" id="GO:1901255">
    <property type="term" value="P:nucleotide-excision repair involved in interstrand cross-link repair"/>
    <property type="evidence" value="ECO:0007669"/>
    <property type="project" value="TreeGrafter"/>
</dbReference>
<evidence type="ECO:0000256" key="5">
    <source>
        <dbReference type="ARBA" id="ARBA00022763"/>
    </source>
</evidence>
<dbReference type="EMBL" id="CP144100">
    <property type="protein sequence ID" value="WWC87511.1"/>
    <property type="molecule type" value="Genomic_DNA"/>
</dbReference>
<feature type="region of interest" description="Disordered" evidence="10">
    <location>
        <begin position="718"/>
        <end position="737"/>
    </location>
</feature>
<dbReference type="AlphaFoldDB" id="A0AAX4JQ28"/>
<evidence type="ECO:0000256" key="6">
    <source>
        <dbReference type="ARBA" id="ARBA00022801"/>
    </source>
</evidence>
<comment type="subcellular location">
    <subcellularLocation>
        <location evidence="1">Nucleus</location>
    </subcellularLocation>
</comment>
<keyword evidence="9" id="KW-0539">Nucleus</keyword>
<dbReference type="CDD" id="cd20078">
    <property type="entry name" value="XPF_nuclease_XPF_euk"/>
    <property type="match status" value="1"/>
</dbReference>
<organism evidence="12 13">
    <name type="scientific">Kwoniella dendrophila CBS 6074</name>
    <dbReference type="NCBI Taxonomy" id="1295534"/>
    <lineage>
        <taxon>Eukaryota</taxon>
        <taxon>Fungi</taxon>
        <taxon>Dikarya</taxon>
        <taxon>Basidiomycota</taxon>
        <taxon>Agaricomycotina</taxon>
        <taxon>Tremellomycetes</taxon>
        <taxon>Tremellales</taxon>
        <taxon>Cryptococcaceae</taxon>
        <taxon>Kwoniella</taxon>
    </lineage>
</organism>
<feature type="region of interest" description="Disordered" evidence="10">
    <location>
        <begin position="353"/>
        <end position="393"/>
    </location>
</feature>
<dbReference type="SUPFAM" id="SSF47781">
    <property type="entry name" value="RuvA domain 2-like"/>
    <property type="match status" value="1"/>
</dbReference>
<feature type="compositionally biased region" description="Low complexity" evidence="10">
    <location>
        <begin position="721"/>
        <end position="737"/>
    </location>
</feature>
<feature type="region of interest" description="Disordered" evidence="10">
    <location>
        <begin position="861"/>
        <end position="880"/>
    </location>
</feature>
<evidence type="ECO:0000256" key="2">
    <source>
        <dbReference type="ARBA" id="ARBA00010015"/>
    </source>
</evidence>
<feature type="compositionally biased region" description="Basic and acidic residues" evidence="10">
    <location>
        <begin position="372"/>
        <end position="383"/>
    </location>
</feature>
<proteinExistence type="inferred from homology"/>
<evidence type="ECO:0000256" key="10">
    <source>
        <dbReference type="SAM" id="MobiDB-lite"/>
    </source>
</evidence>
<dbReference type="SUPFAM" id="SSF52980">
    <property type="entry name" value="Restriction endonuclease-like"/>
    <property type="match status" value="1"/>
</dbReference>
<keyword evidence="7" id="KW-0238">DNA-binding</keyword>
<keyword evidence="4" id="KW-0255">Endonuclease</keyword>
<feature type="compositionally biased region" description="Basic and acidic residues" evidence="10">
    <location>
        <begin position="583"/>
        <end position="621"/>
    </location>
</feature>
<feature type="compositionally biased region" description="Polar residues" evidence="10">
    <location>
        <begin position="1058"/>
        <end position="1069"/>
    </location>
</feature>
<dbReference type="PANTHER" id="PTHR10150:SF0">
    <property type="entry name" value="DNA REPAIR ENDONUCLEASE XPF"/>
    <property type="match status" value="1"/>
</dbReference>
<keyword evidence="6" id="KW-0378">Hydrolase</keyword>
<dbReference type="InterPro" id="IPR047520">
    <property type="entry name" value="XPF_nuclease"/>
</dbReference>
<gene>
    <name evidence="12" type="ORF">L201_002401</name>
</gene>
<dbReference type="InterPro" id="IPR006166">
    <property type="entry name" value="ERCC4_domain"/>
</dbReference>
<keyword evidence="8" id="KW-0234">DNA repair</keyword>
<feature type="region of interest" description="Disordered" evidence="10">
    <location>
        <begin position="686"/>
        <end position="705"/>
    </location>
</feature>
<evidence type="ECO:0000256" key="7">
    <source>
        <dbReference type="ARBA" id="ARBA00023125"/>
    </source>
</evidence>
<dbReference type="GO" id="GO:0000014">
    <property type="term" value="F:single-stranded DNA endodeoxyribonuclease activity"/>
    <property type="evidence" value="ECO:0007669"/>
    <property type="project" value="TreeGrafter"/>
</dbReference>
<dbReference type="GeneID" id="91093073"/>
<dbReference type="Gene3D" id="1.10.150.20">
    <property type="entry name" value="5' to 3' exonuclease, C-terminal subdomain"/>
    <property type="match status" value="1"/>
</dbReference>
<dbReference type="InterPro" id="IPR011335">
    <property type="entry name" value="Restrct_endonuc-II-like"/>
</dbReference>
<evidence type="ECO:0000259" key="11">
    <source>
        <dbReference type="SMART" id="SM00891"/>
    </source>
</evidence>
<name>A0AAX4JQ28_9TREE</name>
<evidence type="ECO:0000256" key="1">
    <source>
        <dbReference type="ARBA" id="ARBA00004123"/>
    </source>
</evidence>
<dbReference type="GO" id="GO:0000724">
    <property type="term" value="P:double-strand break repair via homologous recombination"/>
    <property type="evidence" value="ECO:0007669"/>
    <property type="project" value="TreeGrafter"/>
</dbReference>
<keyword evidence="5" id="KW-0227">DNA damage</keyword>
<dbReference type="InterPro" id="IPR010994">
    <property type="entry name" value="RuvA_2-like"/>
</dbReference>
<accession>A0AAX4JQ28</accession>
<evidence type="ECO:0000256" key="8">
    <source>
        <dbReference type="ARBA" id="ARBA00023204"/>
    </source>
</evidence>
<dbReference type="GO" id="GO:0000712">
    <property type="term" value="P:resolution of meiotic recombination intermediates"/>
    <property type="evidence" value="ECO:0007669"/>
    <property type="project" value="TreeGrafter"/>
</dbReference>
<dbReference type="Proteomes" id="UP001355207">
    <property type="component" value="Chromosome 3"/>
</dbReference>
<dbReference type="Pfam" id="PF02732">
    <property type="entry name" value="ERCC4"/>
    <property type="match status" value="1"/>
</dbReference>
<protein>
    <recommendedName>
        <fullName evidence="11">ERCC4 domain-containing protein</fullName>
    </recommendedName>
</protein>
<feature type="region of interest" description="Disordered" evidence="10">
    <location>
        <begin position="1048"/>
        <end position="1069"/>
    </location>
</feature>
<dbReference type="FunFam" id="3.40.50.10130:FF:000002">
    <property type="entry name" value="DNA repair endonuclease XPF"/>
    <property type="match status" value="1"/>
</dbReference>
<keyword evidence="3" id="KW-0540">Nuclease</keyword>
<sequence length="1135" mass="127695">MSTPTPTFLPNSRRHIPYLSYHKSLIRQICRPQQDDLVIIAKGLGLRRIVCALLKTYDRKEDLVLVVGATPADEAGIGDELGIMGVRDPGFRVVGYEMSIKEREEMYRHGGLFSVTSKILVNDFLKGTIPAKLITGLVILHAERVSHGSQEEFAVRLYRRENQSGFCKAFSDEPEMFAHGISPMKDMLVNLNMNSVMIWPRFNEDVKQALASRRADVVEMYQPMTDLMRQCQDSITECMEAMLVELKRDHSLNLDLEDINVRNAQFKNFDTIVRMKLKPVWHKVGAKTKIHVAALTELRNLHTWLLEYDSATFASYINTLQRQHFQAEKLATGPARHVHDWFNAKSASKLVEASQARVSKRAPVMDNEHDDDSPTREDVRNGNDDGVNGGVDGPLDDFMEEEEAMREAETSAIVNVDDNEENIMEVFATQTQTVPQNDEDEDEAMVEIGANGEEDGEETLREATGEAPPVFRPVLVGLEESLSRSVKKRLRKDHEPVLEEQPKWSLLAKVLKEIEDTIARVQETHTDTPGTNIVLIMCSSDRTCLQLRQYLTTMQPTDPPFGPNAGKKMMETLFLSNWQHEKNGERLSDPNKMKGDDGDEVRVKKGEMESKRLEDAKDRRGNNGMRGRGVPAYKRRRLRGGATAAMAAPRLADMERDHKETMMKAQSAFAGGDDSVEDPQMQWALAESSRNGGSSSSALPSDPSSALLAQSGVVEEQDLDPSTSSLNFSSAASSSRFPDNSGYAYGLMPENFEDEYGLLAPQDTVIIRPYGGEDDDILLQELRPRFVVMYEPNLAFIRRLEVYKNSNPGLSLRVYQMIYTNSFEEDRFLSTIQREAEAFKKLIDDRQTMVIPIFNNNPRAPMRDHVTRSKTTYSSRNAGGGEPVEDARIIVDIREMGALLPSLIDASGIKIVPTTLTVGDYILTPKMCVERKALPDLESSFANGRLHTQCESMTAHYEICILLIEFEEDKFGLRTREDARRETAGTPGSEKDDSWRDTFYLQSKLVLLTLHFPKLRIIWSSSPHESVRILSDLKLNHDEPDELIATLKGTSSSSSSSITNGEEVNGGIENTGSVEMLRSIPGISSRNLKLIMSKIESISDLIKLSKKQLKDLLGDENGEKCYYFINHDSRFSRNR</sequence>
<dbReference type="GO" id="GO:0003684">
    <property type="term" value="F:damaged DNA binding"/>
    <property type="evidence" value="ECO:0007669"/>
    <property type="project" value="TreeGrafter"/>
</dbReference>
<dbReference type="RefSeq" id="XP_066074274.1">
    <property type="nucleotide sequence ID" value="XM_066218177.1"/>
</dbReference>
<dbReference type="GO" id="GO:0000110">
    <property type="term" value="C:nucleotide-excision repair factor 1 complex"/>
    <property type="evidence" value="ECO:0007669"/>
    <property type="project" value="TreeGrafter"/>
</dbReference>
<evidence type="ECO:0000256" key="4">
    <source>
        <dbReference type="ARBA" id="ARBA00022759"/>
    </source>
</evidence>
<dbReference type="PANTHER" id="PTHR10150">
    <property type="entry name" value="DNA REPAIR ENDONUCLEASE XPF"/>
    <property type="match status" value="1"/>
</dbReference>
<feature type="domain" description="ERCC4" evidence="11">
    <location>
        <begin position="888"/>
        <end position="968"/>
    </location>
</feature>
<evidence type="ECO:0000313" key="12">
    <source>
        <dbReference type="EMBL" id="WWC87511.1"/>
    </source>
</evidence>
<evidence type="ECO:0000256" key="9">
    <source>
        <dbReference type="ARBA" id="ARBA00023242"/>
    </source>
</evidence>
<dbReference type="GO" id="GO:0003697">
    <property type="term" value="F:single-stranded DNA binding"/>
    <property type="evidence" value="ECO:0007669"/>
    <property type="project" value="TreeGrafter"/>
</dbReference>
<dbReference type="Gene3D" id="3.40.50.10130">
    <property type="match status" value="1"/>
</dbReference>
<reference evidence="12 13" key="1">
    <citation type="submission" date="2024-01" db="EMBL/GenBank/DDBJ databases">
        <title>Comparative genomics of Cryptococcus and Kwoniella reveals pathogenesis evolution and contrasting modes of karyotype evolution via chromosome fusion or intercentromeric recombination.</title>
        <authorList>
            <person name="Coelho M.A."/>
            <person name="David-Palma M."/>
            <person name="Shea T."/>
            <person name="Bowers K."/>
            <person name="McGinley-Smith S."/>
            <person name="Mohammad A.W."/>
            <person name="Gnirke A."/>
            <person name="Yurkov A.M."/>
            <person name="Nowrousian M."/>
            <person name="Sun S."/>
            <person name="Cuomo C.A."/>
            <person name="Heitman J."/>
        </authorList>
    </citation>
    <scope>NUCLEOTIDE SEQUENCE [LARGE SCALE GENOMIC DNA]</scope>
    <source>
        <strain evidence="12 13">CBS 6074</strain>
    </source>
</reference>
<comment type="similarity">
    <text evidence="2">Belongs to the XPF family.</text>
</comment>
<dbReference type="SMART" id="SM00891">
    <property type="entry name" value="ERCC4"/>
    <property type="match status" value="1"/>
</dbReference>